<dbReference type="SUPFAM" id="SSF53067">
    <property type="entry name" value="Actin-like ATPase domain"/>
    <property type="match status" value="1"/>
</dbReference>
<dbReference type="InterPro" id="IPR043129">
    <property type="entry name" value="ATPase_NBD"/>
</dbReference>
<feature type="compositionally biased region" description="Polar residues" evidence="1">
    <location>
        <begin position="489"/>
        <end position="506"/>
    </location>
</feature>
<dbReference type="OrthoDB" id="4569948at2"/>
<evidence type="ECO:0000313" key="2">
    <source>
        <dbReference type="EMBL" id="SIR80070.1"/>
    </source>
</evidence>
<reference evidence="2 3" key="1">
    <citation type="submission" date="2017-01" db="EMBL/GenBank/DDBJ databases">
        <authorList>
            <person name="Mah S.A."/>
            <person name="Swanson W.J."/>
            <person name="Moy G.W."/>
            <person name="Vacquier V.D."/>
        </authorList>
    </citation>
    <scope>NUCLEOTIDE SEQUENCE [LARGE SCALE GENOMIC DNA]</scope>
    <source>
        <strain evidence="2 3">CPCC 203464</strain>
    </source>
</reference>
<feature type="compositionally biased region" description="Low complexity" evidence="1">
    <location>
        <begin position="469"/>
        <end position="488"/>
    </location>
</feature>
<evidence type="ECO:0000313" key="3">
    <source>
        <dbReference type="Proteomes" id="UP000186218"/>
    </source>
</evidence>
<sequence>MSTVLGVSAGSGMIHYALLTVDDSDHRSTLTRVIDVDATDGLDPTGRLNSGIDVMLAAARDRSQRIGAIAVTGKSHHESSSPLRLRRDRFGGRVVGTRGVGPRRQVRLVGEKQSVIEALTASGEIERFSSVLIADAGDSGLRTYSVNPADRSSSDVTTSKVLTGTRLDRALAETVARRLGSGGRVDRGVISGCRTAKEDLSTGAAATVAPGDGRGRIEVPAELLTEAARPMVDAAAEFIVEQVRGAEAVVLIGGLGNLPMLQHAVAERLGDTDAVSAGAELIVPDEPESVAATGAALLALNDGAAARGVTFIGGRRQRELLSAVPLSIIGVLLAATMMTAYAISSTLTGNGQSLPAVSMTSVADTASTTTSKQPTSAPTRPTASSPTRVTSGRDQLVVPTALPTEGRDLPDQTAGEPSWATITLPTSIVSTAPTSTITAPSPTVPTSQQNLFQQFPWLTQIPGVPTTLFPPTQTAPTTPVAPQTSPPTKTISGADPQSGNTSTATEPTLPPTVDAPTATTKAP</sequence>
<feature type="region of interest" description="Disordered" evidence="1">
    <location>
        <begin position="469"/>
        <end position="523"/>
    </location>
</feature>
<dbReference type="RefSeq" id="WP_143690198.1">
    <property type="nucleotide sequence ID" value="NZ_FTNT01000002.1"/>
</dbReference>
<dbReference type="EMBL" id="FTNT01000002">
    <property type="protein sequence ID" value="SIR80070.1"/>
    <property type="molecule type" value="Genomic_DNA"/>
</dbReference>
<protein>
    <recommendedName>
        <fullName evidence="4">Hsp70 protein</fullName>
    </recommendedName>
</protein>
<dbReference type="AlphaFoldDB" id="A0A1N7DW73"/>
<gene>
    <name evidence="2" type="ORF">SAMN05445060_0961</name>
</gene>
<name>A0A1N7DW73_9NOCA</name>
<accession>A0A1N7DW73</accession>
<dbReference type="Gene3D" id="3.90.640.10">
    <property type="entry name" value="Actin, Chain A, domain 4"/>
    <property type="match status" value="1"/>
</dbReference>
<evidence type="ECO:0008006" key="4">
    <source>
        <dbReference type="Google" id="ProtNLM"/>
    </source>
</evidence>
<dbReference type="Proteomes" id="UP000186218">
    <property type="component" value="Unassembled WGS sequence"/>
</dbReference>
<organism evidence="2 3">
    <name type="scientific">Williamsia sterculiae</name>
    <dbReference type="NCBI Taxonomy" id="1344003"/>
    <lineage>
        <taxon>Bacteria</taxon>
        <taxon>Bacillati</taxon>
        <taxon>Actinomycetota</taxon>
        <taxon>Actinomycetes</taxon>
        <taxon>Mycobacteriales</taxon>
        <taxon>Nocardiaceae</taxon>
        <taxon>Williamsia</taxon>
    </lineage>
</organism>
<proteinExistence type="predicted"/>
<feature type="compositionally biased region" description="Polar residues" evidence="1">
    <location>
        <begin position="372"/>
        <end position="393"/>
    </location>
</feature>
<dbReference type="STRING" id="1344003.SAMN05445060_0961"/>
<keyword evidence="3" id="KW-1185">Reference proteome</keyword>
<evidence type="ECO:0000256" key="1">
    <source>
        <dbReference type="SAM" id="MobiDB-lite"/>
    </source>
</evidence>
<feature type="region of interest" description="Disordered" evidence="1">
    <location>
        <begin position="365"/>
        <end position="418"/>
    </location>
</feature>
<dbReference type="Gene3D" id="3.30.420.40">
    <property type="match status" value="1"/>
</dbReference>